<evidence type="ECO:0000256" key="2">
    <source>
        <dbReference type="ARBA" id="ARBA00022692"/>
    </source>
</evidence>
<feature type="transmembrane region" description="Helical" evidence="5">
    <location>
        <begin position="12"/>
        <end position="31"/>
    </location>
</feature>
<keyword evidence="3 5" id="KW-1133">Transmembrane helix</keyword>
<dbReference type="GO" id="GO:0012505">
    <property type="term" value="C:endomembrane system"/>
    <property type="evidence" value="ECO:0007669"/>
    <property type="project" value="UniProtKB-SubCell"/>
</dbReference>
<dbReference type="GO" id="GO:0032259">
    <property type="term" value="P:methylation"/>
    <property type="evidence" value="ECO:0007669"/>
    <property type="project" value="UniProtKB-KW"/>
</dbReference>
<gene>
    <name evidence="6" type="ORF">D3870_16945</name>
</gene>
<keyword evidence="7" id="KW-1185">Reference proteome</keyword>
<keyword evidence="4 5" id="KW-0472">Membrane</keyword>
<dbReference type="AlphaFoldDB" id="A0A418X6S1"/>
<evidence type="ECO:0000256" key="4">
    <source>
        <dbReference type="ARBA" id="ARBA00023136"/>
    </source>
</evidence>
<accession>A0A418X6S1</accession>
<dbReference type="Proteomes" id="UP000285190">
    <property type="component" value="Unassembled WGS sequence"/>
</dbReference>
<reference evidence="6 7" key="1">
    <citation type="submission" date="2018-09" db="EMBL/GenBank/DDBJ databases">
        <authorList>
            <person name="Zhu H."/>
        </authorList>
    </citation>
    <scope>NUCLEOTIDE SEQUENCE [LARGE SCALE GENOMIC DNA]</scope>
    <source>
        <strain evidence="6 7">K2R10-39</strain>
    </source>
</reference>
<evidence type="ECO:0000256" key="5">
    <source>
        <dbReference type="SAM" id="Phobius"/>
    </source>
</evidence>
<keyword evidence="6" id="KW-0808">Transferase</keyword>
<name>A0A418X6S1_9BURK</name>
<sequence length="153" mass="16637">MNFLELKIPPLVVAFIFAVGMWLLSLLAPSFQMMTSIRVALAVVLVLAGIGIALAGVVSFRRASTTVNPVSPGAATSLVSAGIYAFTRNPMYLGFLLGLSGWAVYLSNAAAFLALPFFVLYLNRFQIAPEERALQTLFGGEFSAYRGRVRRWI</sequence>
<evidence type="ECO:0000313" key="7">
    <source>
        <dbReference type="Proteomes" id="UP000285190"/>
    </source>
</evidence>
<feature type="transmembrane region" description="Helical" evidence="5">
    <location>
        <begin position="37"/>
        <end position="58"/>
    </location>
</feature>
<organism evidence="6 7">
    <name type="scientific">Noviherbaspirillum cavernae</name>
    <dbReference type="NCBI Taxonomy" id="2320862"/>
    <lineage>
        <taxon>Bacteria</taxon>
        <taxon>Pseudomonadati</taxon>
        <taxon>Pseudomonadota</taxon>
        <taxon>Betaproteobacteria</taxon>
        <taxon>Burkholderiales</taxon>
        <taxon>Oxalobacteraceae</taxon>
        <taxon>Noviherbaspirillum</taxon>
    </lineage>
</organism>
<dbReference type="PANTHER" id="PTHR12714:SF24">
    <property type="entry name" value="SLR1182 PROTEIN"/>
    <property type="match status" value="1"/>
</dbReference>
<dbReference type="GO" id="GO:0008168">
    <property type="term" value="F:methyltransferase activity"/>
    <property type="evidence" value="ECO:0007669"/>
    <property type="project" value="UniProtKB-KW"/>
</dbReference>
<dbReference type="PANTHER" id="PTHR12714">
    <property type="entry name" value="PROTEIN-S ISOPRENYLCYSTEINE O-METHYLTRANSFERASE"/>
    <property type="match status" value="1"/>
</dbReference>
<dbReference type="Pfam" id="PF04191">
    <property type="entry name" value="PEMT"/>
    <property type="match status" value="1"/>
</dbReference>
<evidence type="ECO:0000313" key="6">
    <source>
        <dbReference type="EMBL" id="RJG08149.1"/>
    </source>
</evidence>
<comment type="caution">
    <text evidence="6">The sequence shown here is derived from an EMBL/GenBank/DDBJ whole genome shotgun (WGS) entry which is preliminary data.</text>
</comment>
<dbReference type="InterPro" id="IPR007318">
    <property type="entry name" value="Phopholipid_MeTrfase"/>
</dbReference>
<dbReference type="OrthoDB" id="9811969at2"/>
<dbReference type="Gene3D" id="1.20.120.1630">
    <property type="match status" value="1"/>
</dbReference>
<comment type="subcellular location">
    <subcellularLocation>
        <location evidence="1">Endomembrane system</location>
        <topology evidence="1">Multi-pass membrane protein</topology>
    </subcellularLocation>
</comment>
<keyword evidence="6" id="KW-0489">Methyltransferase</keyword>
<evidence type="ECO:0000256" key="3">
    <source>
        <dbReference type="ARBA" id="ARBA00022989"/>
    </source>
</evidence>
<proteinExistence type="predicted"/>
<dbReference type="EMBL" id="QYUN01000002">
    <property type="protein sequence ID" value="RJG08149.1"/>
    <property type="molecule type" value="Genomic_DNA"/>
</dbReference>
<protein>
    <submittedName>
        <fullName evidence="6">Isoprenylcysteine carboxylmethyltransferase family protein</fullName>
    </submittedName>
</protein>
<keyword evidence="2 5" id="KW-0812">Transmembrane</keyword>
<feature type="transmembrane region" description="Helical" evidence="5">
    <location>
        <begin position="99"/>
        <end position="122"/>
    </location>
</feature>
<feature type="transmembrane region" description="Helical" evidence="5">
    <location>
        <begin position="70"/>
        <end position="87"/>
    </location>
</feature>
<evidence type="ECO:0000256" key="1">
    <source>
        <dbReference type="ARBA" id="ARBA00004127"/>
    </source>
</evidence>